<keyword evidence="2" id="KW-1185">Reference proteome</keyword>
<evidence type="ECO:0000313" key="1">
    <source>
        <dbReference type="EMBL" id="TNM36314.1"/>
    </source>
</evidence>
<name>A0A5C4VKA9_9ACTN</name>
<protein>
    <submittedName>
        <fullName evidence="1">Uncharacterized protein</fullName>
    </submittedName>
</protein>
<evidence type="ECO:0000313" key="2">
    <source>
        <dbReference type="Proteomes" id="UP000313231"/>
    </source>
</evidence>
<dbReference type="Proteomes" id="UP000313231">
    <property type="component" value="Unassembled WGS sequence"/>
</dbReference>
<comment type="caution">
    <text evidence="1">The sequence shown here is derived from an EMBL/GenBank/DDBJ whole genome shotgun (WGS) entry which is preliminary data.</text>
</comment>
<organism evidence="1 2">
    <name type="scientific">Nocardioides albidus</name>
    <dbReference type="NCBI Taxonomy" id="1517589"/>
    <lineage>
        <taxon>Bacteria</taxon>
        <taxon>Bacillati</taxon>
        <taxon>Actinomycetota</taxon>
        <taxon>Actinomycetes</taxon>
        <taxon>Propionibacteriales</taxon>
        <taxon>Nocardioidaceae</taxon>
        <taxon>Nocardioides</taxon>
    </lineage>
</organism>
<dbReference type="RefSeq" id="WP_139624501.1">
    <property type="nucleotide sequence ID" value="NZ_VDMP01000027.1"/>
</dbReference>
<proteinExistence type="predicted"/>
<reference evidence="1 2" key="1">
    <citation type="journal article" date="2016" name="Int. J. Syst. Evol. Microbiol.">
        <title>Nocardioides albidus sp. nov., an actinobacterium isolated from garden soil.</title>
        <authorList>
            <person name="Singh H."/>
            <person name="Du J."/>
            <person name="Trinh H."/>
            <person name="Won K."/>
            <person name="Yang J.E."/>
            <person name="Yin C."/>
            <person name="Kook M."/>
            <person name="Yi T.H."/>
        </authorList>
    </citation>
    <scope>NUCLEOTIDE SEQUENCE [LARGE SCALE GENOMIC DNA]</scope>
    <source>
        <strain evidence="1 2">CCTCC AB 2015297</strain>
    </source>
</reference>
<dbReference type="EMBL" id="VDMP01000027">
    <property type="protein sequence ID" value="TNM36314.1"/>
    <property type="molecule type" value="Genomic_DNA"/>
</dbReference>
<sequence>MPIARSTVVGATAGVLLLAGAVGFGVGLPKLVGDTAAVPSLPTKLDSRFVALQTITPEQAGAATPEEEQQIEEFTRRAAESEVETRKVLTEQYDGASVRSYMDVPEPGAQSAPAQIQVTIVPGPEGLVNPNGSFVVDEPGGHLDLREIDGSRCAVAWNDPVDQSTGVPTGQSPTADDYRVQCRKERAGLTYDLYTSGLKPEEVASYVDKVVALTEKG</sequence>
<gene>
    <name evidence="1" type="ORF">FHP29_19320</name>
</gene>
<dbReference type="AlphaFoldDB" id="A0A5C4VKA9"/>
<dbReference type="OrthoDB" id="3782299at2"/>
<accession>A0A5C4VKA9</accession>